<keyword evidence="5 6" id="KW-0472">Membrane</keyword>
<comment type="caution">
    <text evidence="8">The sequence shown here is derived from an EMBL/GenBank/DDBJ whole genome shotgun (WGS) entry which is preliminary data.</text>
</comment>
<keyword evidence="9" id="KW-1185">Reference proteome</keyword>
<evidence type="ECO:0000313" key="9">
    <source>
        <dbReference type="Proteomes" id="UP000729913"/>
    </source>
</evidence>
<gene>
    <name evidence="8" type="ORF">G9C98_000244</name>
</gene>
<dbReference type="InterPro" id="IPR007667">
    <property type="entry name" value="Hypoxia_induced_domain"/>
</dbReference>
<reference evidence="8" key="1">
    <citation type="submission" date="2020-03" db="EMBL/GenBank/DDBJ databases">
        <authorList>
            <person name="Chebbi M.A."/>
            <person name="Drezen J.M."/>
        </authorList>
    </citation>
    <scope>NUCLEOTIDE SEQUENCE</scope>
    <source>
        <tissue evidence="8">Whole body</tissue>
    </source>
</reference>
<dbReference type="AlphaFoldDB" id="A0A8J5V9R9"/>
<dbReference type="PROSITE" id="PS51503">
    <property type="entry name" value="HIG1"/>
    <property type="match status" value="1"/>
</dbReference>
<organism evidence="8 9">
    <name type="scientific">Cotesia typhae</name>
    <dbReference type="NCBI Taxonomy" id="2053667"/>
    <lineage>
        <taxon>Eukaryota</taxon>
        <taxon>Metazoa</taxon>
        <taxon>Ecdysozoa</taxon>
        <taxon>Arthropoda</taxon>
        <taxon>Hexapoda</taxon>
        <taxon>Insecta</taxon>
        <taxon>Pterygota</taxon>
        <taxon>Neoptera</taxon>
        <taxon>Endopterygota</taxon>
        <taxon>Hymenoptera</taxon>
        <taxon>Apocrita</taxon>
        <taxon>Ichneumonoidea</taxon>
        <taxon>Braconidae</taxon>
        <taxon>Microgastrinae</taxon>
        <taxon>Cotesia</taxon>
    </lineage>
</organism>
<dbReference type="InterPro" id="IPR050355">
    <property type="entry name" value="RCF1"/>
</dbReference>
<sequence>MVDRRREIIVDETPTQQMWRSFSGNPFLVIGVAGFIATAVIGGYRFAKRPKDSPPSLFLIQLRVTAQSVVVGSLGIGMIYGMVDHWILNPKPKRKAIADAENK</sequence>
<evidence type="ECO:0000256" key="2">
    <source>
        <dbReference type="ARBA" id="ARBA00022692"/>
    </source>
</evidence>
<feature type="domain" description="HIG1" evidence="7">
    <location>
        <begin position="1"/>
        <end position="92"/>
    </location>
</feature>
<dbReference type="GO" id="GO:0097250">
    <property type="term" value="P:mitochondrial respirasome assembly"/>
    <property type="evidence" value="ECO:0007669"/>
    <property type="project" value="TreeGrafter"/>
</dbReference>
<dbReference type="Pfam" id="PF04588">
    <property type="entry name" value="HIG_1_N"/>
    <property type="match status" value="1"/>
</dbReference>
<dbReference type="EMBL" id="JAAOIC020000041">
    <property type="protein sequence ID" value="KAG8038689.1"/>
    <property type="molecule type" value="Genomic_DNA"/>
</dbReference>
<reference evidence="8" key="2">
    <citation type="submission" date="2021-04" db="EMBL/GenBank/DDBJ databases">
        <title>Genome-wide patterns of bracovirus chromosomal integration into multiple host tissues during parasitism.</title>
        <authorList>
            <person name="Chebbi M.A.C."/>
        </authorList>
    </citation>
    <scope>NUCLEOTIDE SEQUENCE</scope>
    <source>
        <tissue evidence="8">Whole body</tissue>
    </source>
</reference>
<evidence type="ECO:0000256" key="5">
    <source>
        <dbReference type="ARBA" id="ARBA00023136"/>
    </source>
</evidence>
<dbReference type="OrthoDB" id="10003563at2759"/>
<keyword evidence="3 6" id="KW-1133">Transmembrane helix</keyword>
<accession>A0A8J5V9R9</accession>
<evidence type="ECO:0000256" key="4">
    <source>
        <dbReference type="ARBA" id="ARBA00023128"/>
    </source>
</evidence>
<dbReference type="PANTHER" id="PTHR12297">
    <property type="entry name" value="HYPOXIA-INDUCBILE GENE 1 HIG1 -RELATED"/>
    <property type="match status" value="1"/>
</dbReference>
<comment type="subcellular location">
    <subcellularLocation>
        <location evidence="1">Mitochondrion membrane</location>
    </subcellularLocation>
</comment>
<feature type="transmembrane region" description="Helical" evidence="6">
    <location>
        <begin position="27"/>
        <end position="46"/>
    </location>
</feature>
<feature type="transmembrane region" description="Helical" evidence="6">
    <location>
        <begin position="66"/>
        <end position="88"/>
    </location>
</feature>
<keyword evidence="2 6" id="KW-0812">Transmembrane</keyword>
<name>A0A8J5V9R9_9HYME</name>
<evidence type="ECO:0000256" key="1">
    <source>
        <dbReference type="ARBA" id="ARBA00004325"/>
    </source>
</evidence>
<evidence type="ECO:0000256" key="6">
    <source>
        <dbReference type="SAM" id="Phobius"/>
    </source>
</evidence>
<dbReference type="PANTHER" id="PTHR12297:SF3">
    <property type="entry name" value="HIG1 DOMAIN FAMILY MEMBER 1A"/>
    <property type="match status" value="1"/>
</dbReference>
<evidence type="ECO:0000256" key="3">
    <source>
        <dbReference type="ARBA" id="ARBA00022989"/>
    </source>
</evidence>
<keyword evidence="4" id="KW-0496">Mitochondrion</keyword>
<evidence type="ECO:0000313" key="8">
    <source>
        <dbReference type="EMBL" id="KAG8038689.1"/>
    </source>
</evidence>
<evidence type="ECO:0000259" key="7">
    <source>
        <dbReference type="PROSITE" id="PS51503"/>
    </source>
</evidence>
<dbReference type="Proteomes" id="UP000729913">
    <property type="component" value="Unassembled WGS sequence"/>
</dbReference>
<protein>
    <recommendedName>
        <fullName evidence="7">HIG1 domain-containing protein</fullName>
    </recommendedName>
</protein>
<proteinExistence type="predicted"/>
<dbReference type="GO" id="GO:0031966">
    <property type="term" value="C:mitochondrial membrane"/>
    <property type="evidence" value="ECO:0007669"/>
    <property type="project" value="UniProtKB-SubCell"/>
</dbReference>